<gene>
    <name evidence="1" type="ORF">WA026_006546</name>
</gene>
<organism evidence="1 2">
    <name type="scientific">Henosepilachna vigintioctopunctata</name>
    <dbReference type="NCBI Taxonomy" id="420089"/>
    <lineage>
        <taxon>Eukaryota</taxon>
        <taxon>Metazoa</taxon>
        <taxon>Ecdysozoa</taxon>
        <taxon>Arthropoda</taxon>
        <taxon>Hexapoda</taxon>
        <taxon>Insecta</taxon>
        <taxon>Pterygota</taxon>
        <taxon>Neoptera</taxon>
        <taxon>Endopterygota</taxon>
        <taxon>Coleoptera</taxon>
        <taxon>Polyphaga</taxon>
        <taxon>Cucujiformia</taxon>
        <taxon>Coccinelloidea</taxon>
        <taxon>Coccinellidae</taxon>
        <taxon>Epilachninae</taxon>
        <taxon>Epilachnini</taxon>
        <taxon>Henosepilachna</taxon>
    </lineage>
</organism>
<dbReference type="InterPro" id="IPR013259">
    <property type="entry name" value="Sulfakinin"/>
</dbReference>
<name>A0AAW1U732_9CUCU</name>
<dbReference type="Pfam" id="PF08257">
    <property type="entry name" value="Sulfakinin"/>
    <property type="match status" value="2"/>
</dbReference>
<dbReference type="AlphaFoldDB" id="A0AAW1U732"/>
<comment type="caution">
    <text evidence="1">The sequence shown here is derived from an EMBL/GenBank/DDBJ whole genome shotgun (WGS) entry which is preliminary data.</text>
</comment>
<evidence type="ECO:0008006" key="3">
    <source>
        <dbReference type="Google" id="ProtNLM"/>
    </source>
</evidence>
<evidence type="ECO:0000313" key="1">
    <source>
        <dbReference type="EMBL" id="KAK9879477.1"/>
    </source>
</evidence>
<protein>
    <recommendedName>
        <fullName evidence="3">Sulfakinin</fullName>
    </recommendedName>
</protein>
<accession>A0AAW1U732</accession>
<keyword evidence="2" id="KW-1185">Reference proteome</keyword>
<dbReference type="Proteomes" id="UP001431783">
    <property type="component" value="Unassembled WGS sequence"/>
</dbReference>
<proteinExistence type="predicted"/>
<sequence length="66" mass="7948">MERANSEKVPLKRSNSKLNLLDVFLDDEDFDFNEKRQFDDYGHMRFGKRGEDHLDDYGHLRFGRLI</sequence>
<dbReference type="EMBL" id="JARQZJ010000062">
    <property type="protein sequence ID" value="KAK9879477.1"/>
    <property type="molecule type" value="Genomic_DNA"/>
</dbReference>
<reference evidence="1 2" key="1">
    <citation type="submission" date="2023-03" db="EMBL/GenBank/DDBJ databases">
        <title>Genome insight into feeding habits of ladybird beetles.</title>
        <authorList>
            <person name="Li H.-S."/>
            <person name="Huang Y.-H."/>
            <person name="Pang H."/>
        </authorList>
    </citation>
    <scope>NUCLEOTIDE SEQUENCE [LARGE SCALE GENOMIC DNA]</scope>
    <source>
        <strain evidence="1">SYSU_2023b</strain>
        <tissue evidence="1">Whole body</tissue>
    </source>
</reference>
<evidence type="ECO:0000313" key="2">
    <source>
        <dbReference type="Proteomes" id="UP001431783"/>
    </source>
</evidence>